<dbReference type="EMBL" id="VSRR010002669">
    <property type="protein sequence ID" value="MPC32660.1"/>
    <property type="molecule type" value="Genomic_DNA"/>
</dbReference>
<accession>A0A5B7EEC5</accession>
<evidence type="ECO:0000313" key="3">
    <source>
        <dbReference type="Proteomes" id="UP000324222"/>
    </source>
</evidence>
<evidence type="ECO:0000313" key="2">
    <source>
        <dbReference type="EMBL" id="MPC32660.1"/>
    </source>
</evidence>
<keyword evidence="3" id="KW-1185">Reference proteome</keyword>
<feature type="region of interest" description="Disordered" evidence="1">
    <location>
        <begin position="28"/>
        <end position="48"/>
    </location>
</feature>
<sequence length="135" mass="15035">MRALGSEGSPSARVRILSTVRVAECARARETDLEDPDSPRGLTHFGRHGGGEGMEVIVFQCVQNDTLDPLDRHNDLGVSTARLPSRPRQHGDSTAALPLHYHQITKALRKSRAEQYQPREGRSYSNECSRREEGD</sequence>
<gene>
    <name evidence="2" type="ORF">E2C01_025985</name>
</gene>
<organism evidence="2 3">
    <name type="scientific">Portunus trituberculatus</name>
    <name type="common">Swimming crab</name>
    <name type="synonym">Neptunus trituberculatus</name>
    <dbReference type="NCBI Taxonomy" id="210409"/>
    <lineage>
        <taxon>Eukaryota</taxon>
        <taxon>Metazoa</taxon>
        <taxon>Ecdysozoa</taxon>
        <taxon>Arthropoda</taxon>
        <taxon>Crustacea</taxon>
        <taxon>Multicrustacea</taxon>
        <taxon>Malacostraca</taxon>
        <taxon>Eumalacostraca</taxon>
        <taxon>Eucarida</taxon>
        <taxon>Decapoda</taxon>
        <taxon>Pleocyemata</taxon>
        <taxon>Brachyura</taxon>
        <taxon>Eubrachyura</taxon>
        <taxon>Portunoidea</taxon>
        <taxon>Portunidae</taxon>
        <taxon>Portuninae</taxon>
        <taxon>Portunus</taxon>
    </lineage>
</organism>
<proteinExistence type="predicted"/>
<name>A0A5B7EEC5_PORTR</name>
<dbReference type="AlphaFoldDB" id="A0A5B7EEC5"/>
<protein>
    <submittedName>
        <fullName evidence="2">Uncharacterized protein</fullName>
    </submittedName>
</protein>
<reference evidence="2 3" key="1">
    <citation type="submission" date="2019-05" db="EMBL/GenBank/DDBJ databases">
        <title>Another draft genome of Portunus trituberculatus and its Hox gene families provides insights of decapod evolution.</title>
        <authorList>
            <person name="Jeong J.-H."/>
            <person name="Song I."/>
            <person name="Kim S."/>
            <person name="Choi T."/>
            <person name="Kim D."/>
            <person name="Ryu S."/>
            <person name="Kim W."/>
        </authorList>
    </citation>
    <scope>NUCLEOTIDE SEQUENCE [LARGE SCALE GENOMIC DNA]</scope>
    <source>
        <tissue evidence="2">Muscle</tissue>
    </source>
</reference>
<feature type="region of interest" description="Disordered" evidence="1">
    <location>
        <begin position="77"/>
        <end position="135"/>
    </location>
</feature>
<evidence type="ECO:0000256" key="1">
    <source>
        <dbReference type="SAM" id="MobiDB-lite"/>
    </source>
</evidence>
<dbReference type="Proteomes" id="UP000324222">
    <property type="component" value="Unassembled WGS sequence"/>
</dbReference>
<comment type="caution">
    <text evidence="2">The sequence shown here is derived from an EMBL/GenBank/DDBJ whole genome shotgun (WGS) entry which is preliminary data.</text>
</comment>
<feature type="compositionally biased region" description="Basic and acidic residues" evidence="1">
    <location>
        <begin position="111"/>
        <end position="135"/>
    </location>
</feature>